<comment type="similarity">
    <text evidence="8">Belongs to the FliO/MopB family.</text>
</comment>
<feature type="compositionally biased region" description="Low complexity" evidence="9">
    <location>
        <begin position="162"/>
        <end position="174"/>
    </location>
</feature>
<feature type="compositionally biased region" description="Basic and acidic residues" evidence="9">
    <location>
        <begin position="175"/>
        <end position="190"/>
    </location>
</feature>
<name>A0A938BLL1_UNCEI</name>
<dbReference type="GO" id="GO:0044781">
    <property type="term" value="P:bacterial-type flagellum organization"/>
    <property type="evidence" value="ECO:0007669"/>
    <property type="project" value="InterPro"/>
</dbReference>
<protein>
    <submittedName>
        <fullName evidence="11">FliO/MopB family protein</fullName>
    </submittedName>
</protein>
<dbReference type="GO" id="GO:0009425">
    <property type="term" value="C:bacterial-type flagellum basal body"/>
    <property type="evidence" value="ECO:0007669"/>
    <property type="project" value="UniProtKB-SubCell"/>
</dbReference>
<dbReference type="Pfam" id="PF04347">
    <property type="entry name" value="FliO"/>
    <property type="match status" value="1"/>
</dbReference>
<evidence type="ECO:0000256" key="6">
    <source>
        <dbReference type="ARBA" id="ARBA00023136"/>
    </source>
</evidence>
<evidence type="ECO:0000256" key="2">
    <source>
        <dbReference type="ARBA" id="ARBA00004236"/>
    </source>
</evidence>
<keyword evidence="6 10" id="KW-0472">Membrane</keyword>
<dbReference type="AlphaFoldDB" id="A0A938BLL1"/>
<evidence type="ECO:0000256" key="3">
    <source>
        <dbReference type="ARBA" id="ARBA00022475"/>
    </source>
</evidence>
<dbReference type="PANTHER" id="PTHR38766:SF1">
    <property type="entry name" value="FLAGELLAR PROTEIN FLIO"/>
    <property type="match status" value="1"/>
</dbReference>
<comment type="subcellular location">
    <subcellularLocation>
        <location evidence="1">Bacterial flagellum basal body</location>
    </subcellularLocation>
    <subcellularLocation>
        <location evidence="2">Cell membrane</location>
    </subcellularLocation>
</comment>
<feature type="compositionally biased region" description="Low complexity" evidence="9">
    <location>
        <begin position="96"/>
        <end position="115"/>
    </location>
</feature>
<reference evidence="11" key="1">
    <citation type="submission" date="2019-03" db="EMBL/GenBank/DDBJ databases">
        <title>Lake Tanganyika Metagenome-Assembled Genomes (MAGs).</title>
        <authorList>
            <person name="Tran P."/>
        </authorList>
    </citation>
    <scope>NUCLEOTIDE SEQUENCE</scope>
    <source>
        <strain evidence="11">M_DeepCast_400m_m2_100</strain>
    </source>
</reference>
<dbReference type="InterPro" id="IPR052205">
    <property type="entry name" value="FliO/MopB"/>
</dbReference>
<keyword evidence="7" id="KW-0975">Bacterial flagellum</keyword>
<evidence type="ECO:0000313" key="11">
    <source>
        <dbReference type="EMBL" id="MBM3317129.1"/>
    </source>
</evidence>
<evidence type="ECO:0000256" key="9">
    <source>
        <dbReference type="SAM" id="MobiDB-lite"/>
    </source>
</evidence>
<evidence type="ECO:0000256" key="5">
    <source>
        <dbReference type="ARBA" id="ARBA00022989"/>
    </source>
</evidence>
<organism evidence="11 12">
    <name type="scientific">Eiseniibacteriota bacterium</name>
    <dbReference type="NCBI Taxonomy" id="2212470"/>
    <lineage>
        <taxon>Bacteria</taxon>
        <taxon>Candidatus Eiseniibacteriota</taxon>
    </lineage>
</organism>
<keyword evidence="3" id="KW-1003">Cell membrane</keyword>
<dbReference type="InterPro" id="IPR022781">
    <property type="entry name" value="Flagellar_biosynth_FliO"/>
</dbReference>
<feature type="transmembrane region" description="Helical" evidence="10">
    <location>
        <begin position="12"/>
        <end position="34"/>
    </location>
</feature>
<dbReference type="PANTHER" id="PTHR38766">
    <property type="entry name" value="FLAGELLAR PROTEIN FLIO"/>
    <property type="match status" value="1"/>
</dbReference>
<feature type="compositionally biased region" description="Pro residues" evidence="9">
    <location>
        <begin position="116"/>
        <end position="125"/>
    </location>
</feature>
<accession>A0A938BLL1</accession>
<dbReference type="Proteomes" id="UP000748308">
    <property type="component" value="Unassembled WGS sequence"/>
</dbReference>
<evidence type="ECO:0000256" key="7">
    <source>
        <dbReference type="ARBA" id="ARBA00023143"/>
    </source>
</evidence>
<evidence type="ECO:0000256" key="8">
    <source>
        <dbReference type="ARBA" id="ARBA00037937"/>
    </source>
</evidence>
<dbReference type="GO" id="GO:0005886">
    <property type="term" value="C:plasma membrane"/>
    <property type="evidence" value="ECO:0007669"/>
    <property type="project" value="UniProtKB-SubCell"/>
</dbReference>
<evidence type="ECO:0000313" key="12">
    <source>
        <dbReference type="Proteomes" id="UP000748308"/>
    </source>
</evidence>
<evidence type="ECO:0000256" key="1">
    <source>
        <dbReference type="ARBA" id="ARBA00004117"/>
    </source>
</evidence>
<feature type="region of interest" description="Disordered" evidence="9">
    <location>
        <begin position="160"/>
        <end position="190"/>
    </location>
</feature>
<sequence>MSEPASLSVGAMLLRVGLGLAVVLGIFAAVLYLYRRAARAGAAAGATEKIELLAQRPLGARSSVVLLRVAGESFLIGSTPQQITCLGALGAGDPGRSARAGGRAGRGARAAAAPSPAAPPPPPPGGLLAARGAQSAPPDGGREAFALALDEELGRIRRRLGAGRAIGAPASAAGREARQRRAEPAGEAVR</sequence>
<evidence type="ECO:0000256" key="10">
    <source>
        <dbReference type="SAM" id="Phobius"/>
    </source>
</evidence>
<keyword evidence="4 10" id="KW-0812">Transmembrane</keyword>
<gene>
    <name evidence="11" type="ORF">FJY75_04670</name>
</gene>
<keyword evidence="5 10" id="KW-1133">Transmembrane helix</keyword>
<evidence type="ECO:0000256" key="4">
    <source>
        <dbReference type="ARBA" id="ARBA00022692"/>
    </source>
</evidence>
<dbReference type="EMBL" id="VGIY01000079">
    <property type="protein sequence ID" value="MBM3317129.1"/>
    <property type="molecule type" value="Genomic_DNA"/>
</dbReference>
<proteinExistence type="inferred from homology"/>
<comment type="caution">
    <text evidence="11">The sequence shown here is derived from an EMBL/GenBank/DDBJ whole genome shotgun (WGS) entry which is preliminary data.</text>
</comment>
<feature type="region of interest" description="Disordered" evidence="9">
    <location>
        <begin position="96"/>
        <end position="143"/>
    </location>
</feature>